<keyword evidence="2" id="KW-1185">Reference proteome</keyword>
<evidence type="ECO:0000313" key="1">
    <source>
        <dbReference type="EMBL" id="KAG8009584.1"/>
    </source>
</evidence>
<dbReference type="EMBL" id="CM024805">
    <property type="protein sequence ID" value="KAG8009584.1"/>
    <property type="molecule type" value="Genomic_DNA"/>
</dbReference>
<organism evidence="1 2">
    <name type="scientific">Nibea albiflora</name>
    <name type="common">Yellow drum</name>
    <name type="synonym">Corvina albiflora</name>
    <dbReference type="NCBI Taxonomy" id="240163"/>
    <lineage>
        <taxon>Eukaryota</taxon>
        <taxon>Metazoa</taxon>
        <taxon>Chordata</taxon>
        <taxon>Craniata</taxon>
        <taxon>Vertebrata</taxon>
        <taxon>Euteleostomi</taxon>
        <taxon>Actinopterygii</taxon>
        <taxon>Neopterygii</taxon>
        <taxon>Teleostei</taxon>
        <taxon>Neoteleostei</taxon>
        <taxon>Acanthomorphata</taxon>
        <taxon>Eupercaria</taxon>
        <taxon>Sciaenidae</taxon>
        <taxon>Nibea</taxon>
    </lineage>
</organism>
<evidence type="ECO:0000313" key="2">
    <source>
        <dbReference type="Proteomes" id="UP000805704"/>
    </source>
</evidence>
<reference evidence="1" key="1">
    <citation type="submission" date="2020-04" db="EMBL/GenBank/DDBJ databases">
        <title>A chromosome-scale assembly and high-density genetic map of the yellow drum (Nibea albiflora) genome.</title>
        <authorList>
            <person name="Xu D."/>
            <person name="Zhang W."/>
            <person name="Chen R."/>
            <person name="Tan P."/>
            <person name="Wang L."/>
            <person name="Song H."/>
            <person name="Tian L."/>
            <person name="Zhu Q."/>
            <person name="Wang B."/>
        </authorList>
    </citation>
    <scope>NUCLEOTIDE SEQUENCE</scope>
    <source>
        <strain evidence="1">ZJHYS-2018</strain>
    </source>
</reference>
<gene>
    <name evidence="1" type="primary">FBXL7</name>
    <name evidence="1" type="ORF">GBF38_017929</name>
</gene>
<dbReference type="Proteomes" id="UP000805704">
    <property type="component" value="Chromosome 17"/>
</dbReference>
<comment type="caution">
    <text evidence="1">The sequence shown here is derived from an EMBL/GenBank/DDBJ whole genome shotgun (WGS) entry which is preliminary data.</text>
</comment>
<sequence>MTISPTELLEIGQDELERGCGDKDSIREEHSVSLRDGSTRAIRSDASAYEGDGSAVSRHIDGIQPVLLTAASSGVAAISACLDSSTRTLSTPSPGLILPSKSSSLSSPALSSNGHETNSSSSSSAPAETVAVVHPQPGTHTRSRQSKGHHHAPIDLLPDHTLLQIFSHLPTNQLCRCARVCRRWYNLAWDPRLWGTVRLTGELLHADRAIRVLTHRLCQDTPNVCLTLETVIVNGCKRLTDRGLHVVAQCCPELRRLEVAGCYNISNDAVFEVVSRCPNLEHLNLSGCSKVTCISLTQEASLQLSPLHGQQISIHFLDMTDCFSLEDEGLRTIASHCPRLTHLYLRRCTRLTDEALRHLALHCPSIRELSLSDCRLVGDFGLREVARLEGCLRYLSVAHCTRITDVGMRYVARYCPRLRYLNARGCEGLTDHGLSHLARSCPKLKSLDVGKCPLVSDSGLEQLAMYCQGLRRVSLRACESVTGRGLKALAANCCELQLLNVQDCEVSPEALRFVRRHCRRCVIEHTNPAFY</sequence>
<proteinExistence type="predicted"/>
<protein>
    <submittedName>
        <fullName evidence="1">F-box/LRR-repeat protein 7</fullName>
    </submittedName>
</protein>
<name>A0ACB7F4Y3_NIBAL</name>
<accession>A0ACB7F4Y3</accession>